<dbReference type="EMBL" id="SWJQ01000108">
    <property type="protein sequence ID" value="TRZ21919.1"/>
    <property type="molecule type" value="Genomic_DNA"/>
</dbReference>
<keyword evidence="22" id="KW-1185">Reference proteome</keyword>
<dbReference type="PROSITE" id="PS01187">
    <property type="entry name" value="EGF_CA"/>
    <property type="match status" value="2"/>
</dbReference>
<dbReference type="SMART" id="SM00179">
    <property type="entry name" value="EGF_CA"/>
    <property type="match status" value="2"/>
</dbReference>
<dbReference type="PROSITE" id="PS01248">
    <property type="entry name" value="EGF_LAM_1"/>
    <property type="match status" value="1"/>
</dbReference>
<comment type="subcellular location">
    <subcellularLocation>
        <location evidence="1">Cell membrane</location>
        <topology evidence="1">Single-pass membrane protein</topology>
    </subcellularLocation>
    <subcellularLocation>
        <location evidence="2">Membrane</location>
        <topology evidence="2">Single-pass type I membrane protein</topology>
    </subcellularLocation>
</comment>
<dbReference type="InterPro" id="IPR027841">
    <property type="entry name" value="IL-17_rcpt_C/E_N"/>
</dbReference>
<evidence type="ECO:0000256" key="12">
    <source>
        <dbReference type="ARBA" id="ARBA00023170"/>
    </source>
</evidence>
<keyword evidence="14" id="KW-0395">Inflammatory response</keyword>
<dbReference type="Gene3D" id="3.40.50.11530">
    <property type="match status" value="2"/>
</dbReference>
<dbReference type="GO" id="GO:0006954">
    <property type="term" value="P:inflammatory response"/>
    <property type="evidence" value="ECO:0007669"/>
    <property type="project" value="UniProtKB-KW"/>
</dbReference>
<evidence type="ECO:0000259" key="20">
    <source>
        <dbReference type="PROSITE" id="PS51534"/>
    </source>
</evidence>
<sequence>MGRPVLLAAAAAAALLLLLPSGTGAAVTRLRVSANFVSAGAGRWRGKVGPGGAALTAVSLLAGVPGHRALSRPHCRRPSRPGPPLEPPALSLSRARLCLPAQPCQPCLRVRLALPTSELGDVRELQLTFLELGSNRAGWLRVWPRRRALGSSTWQVQFDCFPAESGRQVLVSLRTIPDRGFALSSSHLVTAEPPGPVFTHAWVPEVRAIEVWVPAGPPLMVRLCHQLALECEELPRPFHQQVLVPGGHHISLPYEFLVPCLCIEASYSHHDSPRSKHCPFRDRPDAYGPELWSSVRFHDYSTSSKDQMVMVLNASCPLHPRATLCWREAADEAAPCHDIPNSTASEDEQRYILDKVDVHPQLCFRFSYKNSSHVECPHQPETAWSVSVSVWGLQLRLHLTSRIPAAFSAALCQRRGAQCEPEAPLYTVTQPEGSAPGELMLLLPVQILGSCVLVWRSDVHFARKQLLCPDVSRRHFGLLGLVLALGLVVTVLLLNCRGAWRPDDGVPGGRPVLLLYSPDSEEHLGLVCALAERLRAGLGCDVRLDLWEAGGLGQAGALPWLYAQRGRVGRQRGTVLLLWSRGSARLFHRWQVGTADGTPGDAHDIFGAAMACLHGELGAAGRGGGWVLAYFSRLCSPRDVPRPLRPLPTYRLPRQLPGLLGALRGSPPAPRRCRRGRVGGLLHRLLEGLTCRLLDTDVLCGTEPPGPGHGLALARLRLEPALRCAEPAACVPCLEARVRLALSPATRTATASPLSAQPGASGTEDSGDGGQWSPVTGATSSQPNVTGLLLLSGHAYASSRCVAVEVWAPLGPTLRGRAVGWVIFQCFEAPLGSELHVSAYMNSRGRQRLSQQQRVPDCSWPAAKAAVPQCQAPRLRVFPGQKEVVVEVQGAAAGHSYTLRLYHNHSHGTSGPGRAVTTSSPMNYVLPADEVLPCLCLQVWPETQDPLRTTLCPFSHDAEAWERLWAQSRLVLHIEGQVLTCSLSAPCDLLAELVPCWQPVPSGPCQPLPGLQQPARGQGPQEFGGLRPHPNLCVQVWSGGQVRLTQCLRDRALPGHPDDLLLLEQGENASLCAMERGACTPLVSFTSTGAGHPGLLEKALQQDVAVGQCQQLWHPLNSTGVALWACPLHKYLRTHWALVWMGVLLGATCLLLLLLMKKEDMKGWLKSLGAGYGSNGPLQGRRALLVHAAEPVAERAACALMAALHSLGLAVVAAPGGGSGVAALGPLPWLHAQHHRALRDSDTIILLLSPAATAAAHQWDTGARVVPEPGAAESSLGARHSPASDDVPAVAPCEVFAAALSCAVPVLAAANGHYVVARLEASVPAVPPALRAAPAFALPSETEGFLQALAGPARQRGRWLEPHAAAVAEALQRAGLERTEHEGFGGGNTAWEEEKLSKYQHSETRLLEVLEGVCAPSDFACHQLLERSEEHVEQWWFHERQQHPDFFQWLCVDRLMLCCPPGTYGPDCRSCAGGPRQPCSGNGRCDGDGTRRGTGLCVCSPGYGGPFCAECGDGYYEASRNKSHLVCAECYQACGRCTGPEDSSCLRCKRGWVLHEHRCIDIDECGTEMAHCRANQYCVNTEGSYECRDCSTACIGCMGAGPARCKKCNKGYWRDGAKCLDVDECASAEEPVCTGVQEVCENTEGSYRCVCAQGHIRRDGQCVEDKPPDAPEKGFFDDVTDDEVVVLQQMFFGVMICALATLAAKGDMVFTAIFIGAVAAMAGYWLSDRSDRVLDGFMKGR</sequence>
<dbReference type="GO" id="GO:0005509">
    <property type="term" value="F:calcium ion binding"/>
    <property type="evidence" value="ECO:0007669"/>
    <property type="project" value="InterPro"/>
</dbReference>
<dbReference type="InterPro" id="IPR002049">
    <property type="entry name" value="LE_dom"/>
</dbReference>
<dbReference type="InterPro" id="IPR009030">
    <property type="entry name" value="Growth_fac_rcpt_cys_sf"/>
</dbReference>
<dbReference type="GO" id="GO:0005886">
    <property type="term" value="C:plasma membrane"/>
    <property type="evidence" value="ECO:0007669"/>
    <property type="project" value="UniProtKB-SubCell"/>
</dbReference>
<evidence type="ECO:0000256" key="11">
    <source>
        <dbReference type="ARBA" id="ARBA00023157"/>
    </source>
</evidence>
<keyword evidence="11 15" id="KW-1015">Disulfide bond</keyword>
<dbReference type="PROSITE" id="PS00010">
    <property type="entry name" value="ASX_HYDROXYL"/>
    <property type="match status" value="1"/>
</dbReference>
<feature type="transmembrane region" description="Helical" evidence="17">
    <location>
        <begin position="1708"/>
        <end position="1726"/>
    </location>
</feature>
<comment type="similarity">
    <text evidence="3">Belongs to the CRELD family.</text>
</comment>
<feature type="chain" id="PRO_5035478685" evidence="18">
    <location>
        <begin position="26"/>
        <end position="1741"/>
    </location>
</feature>
<dbReference type="Pfam" id="PF08357">
    <property type="entry name" value="SEFIR"/>
    <property type="match status" value="2"/>
</dbReference>
<dbReference type="InterPro" id="IPR000742">
    <property type="entry name" value="EGF"/>
</dbReference>
<keyword evidence="10 17" id="KW-0472">Membrane</keyword>
<dbReference type="Pfam" id="PF07645">
    <property type="entry name" value="EGF_CA"/>
    <property type="match status" value="2"/>
</dbReference>
<feature type="domain" description="SEFIR" evidence="20">
    <location>
        <begin position="509"/>
        <end position="661"/>
    </location>
</feature>
<evidence type="ECO:0000256" key="15">
    <source>
        <dbReference type="PROSITE-ProRule" id="PRU00076"/>
    </source>
</evidence>
<dbReference type="CDD" id="cd00054">
    <property type="entry name" value="EGF_CA"/>
    <property type="match status" value="1"/>
</dbReference>
<reference evidence="21" key="1">
    <citation type="submission" date="2019-04" db="EMBL/GenBank/DDBJ databases">
        <title>Genome assembly of Zosterops borbonicus 15179.</title>
        <authorList>
            <person name="Leroy T."/>
            <person name="Anselmetti Y."/>
            <person name="Tilak M.-K."/>
            <person name="Nabholz B."/>
        </authorList>
    </citation>
    <scope>NUCLEOTIDE SEQUENCE</scope>
    <source>
        <strain evidence="21">HGM_15179</strain>
        <tissue evidence="21">Muscle</tissue>
    </source>
</reference>
<dbReference type="PROSITE" id="PS50026">
    <property type="entry name" value="EGF_3"/>
    <property type="match status" value="1"/>
</dbReference>
<dbReference type="PROSITE" id="PS00022">
    <property type="entry name" value="EGF_1"/>
    <property type="match status" value="1"/>
</dbReference>
<evidence type="ECO:0000259" key="19">
    <source>
        <dbReference type="PROSITE" id="PS50026"/>
    </source>
</evidence>
<evidence type="ECO:0000256" key="16">
    <source>
        <dbReference type="SAM" id="MobiDB-lite"/>
    </source>
</evidence>
<dbReference type="SMART" id="SM00261">
    <property type="entry name" value="FU"/>
    <property type="match status" value="2"/>
</dbReference>
<keyword evidence="6 17" id="KW-0812">Transmembrane</keyword>
<comment type="caution">
    <text evidence="21">The sequence shown here is derived from an EMBL/GenBank/DDBJ whole genome shotgun (WGS) entry which is preliminary data.</text>
</comment>
<evidence type="ECO:0000256" key="1">
    <source>
        <dbReference type="ARBA" id="ARBA00004162"/>
    </source>
</evidence>
<evidence type="ECO:0000256" key="3">
    <source>
        <dbReference type="ARBA" id="ARBA00005897"/>
    </source>
</evidence>
<evidence type="ECO:0000256" key="4">
    <source>
        <dbReference type="ARBA" id="ARBA00022475"/>
    </source>
</evidence>
<keyword evidence="12" id="KW-0675">Receptor</keyword>
<dbReference type="InterPro" id="IPR018097">
    <property type="entry name" value="EGF_Ca-bd_CS"/>
</dbReference>
<keyword evidence="9 17" id="KW-1133">Transmembrane helix</keyword>
<dbReference type="SMART" id="SM00181">
    <property type="entry name" value="EGF"/>
    <property type="match status" value="3"/>
</dbReference>
<feature type="transmembrane region" description="Helical" evidence="17">
    <location>
        <begin position="1136"/>
        <end position="1156"/>
    </location>
</feature>
<dbReference type="InterPro" id="IPR001881">
    <property type="entry name" value="EGF-like_Ca-bd_dom"/>
</dbReference>
<feature type="domain" description="EGF-like" evidence="19">
    <location>
        <begin position="1467"/>
        <end position="1509"/>
    </location>
</feature>
<evidence type="ECO:0000256" key="18">
    <source>
        <dbReference type="SAM" id="SignalP"/>
    </source>
</evidence>
<feature type="region of interest" description="Disordered" evidence="16">
    <location>
        <begin position="747"/>
        <end position="779"/>
    </location>
</feature>
<dbReference type="PROSITE" id="PS51534">
    <property type="entry name" value="SEFIR"/>
    <property type="match status" value="1"/>
</dbReference>
<dbReference type="PANTHER" id="PTHR15583:SF12">
    <property type="entry name" value="INTERLEUKIN-17 RECEPTOR C"/>
    <property type="match status" value="1"/>
</dbReference>
<feature type="compositionally biased region" description="Polar residues" evidence="16">
    <location>
        <begin position="747"/>
        <end position="764"/>
    </location>
</feature>
<name>A0A8K1LPV2_9PASS</name>
<evidence type="ECO:0000256" key="13">
    <source>
        <dbReference type="ARBA" id="ARBA00023180"/>
    </source>
</evidence>
<dbReference type="Gene3D" id="2.10.25.10">
    <property type="entry name" value="Laminin"/>
    <property type="match status" value="2"/>
</dbReference>
<dbReference type="CDD" id="cd00064">
    <property type="entry name" value="FU"/>
    <property type="match status" value="1"/>
</dbReference>
<comment type="caution">
    <text evidence="15">Lacks conserved residue(s) required for the propagation of feature annotation.</text>
</comment>
<protein>
    <submittedName>
        <fullName evidence="21">Uncharacterized protein</fullName>
    </submittedName>
</protein>
<dbReference type="OrthoDB" id="10045365at2759"/>
<dbReference type="GO" id="GO:0030368">
    <property type="term" value="F:interleukin-17 receptor activity"/>
    <property type="evidence" value="ECO:0007669"/>
    <property type="project" value="InterPro"/>
</dbReference>
<dbReference type="Proteomes" id="UP000796761">
    <property type="component" value="Unassembled WGS sequence"/>
</dbReference>
<evidence type="ECO:0000256" key="8">
    <source>
        <dbReference type="ARBA" id="ARBA00022737"/>
    </source>
</evidence>
<dbReference type="PANTHER" id="PTHR15583">
    <property type="entry name" value="INTERLEUKIN-17 RECEPTOR"/>
    <property type="match status" value="1"/>
</dbReference>
<evidence type="ECO:0000313" key="22">
    <source>
        <dbReference type="Proteomes" id="UP000796761"/>
    </source>
</evidence>
<dbReference type="InterPro" id="IPR006212">
    <property type="entry name" value="Furin_repeat"/>
</dbReference>
<keyword evidence="7 18" id="KW-0732">Signal</keyword>
<dbReference type="SUPFAM" id="SSF57184">
    <property type="entry name" value="Growth factor receptor domain"/>
    <property type="match status" value="1"/>
</dbReference>
<evidence type="ECO:0000256" key="6">
    <source>
        <dbReference type="ARBA" id="ARBA00022692"/>
    </source>
</evidence>
<evidence type="ECO:0000256" key="14">
    <source>
        <dbReference type="ARBA" id="ARBA00023198"/>
    </source>
</evidence>
<gene>
    <name evidence="21" type="ORF">HGM15179_005208</name>
</gene>
<evidence type="ECO:0000313" key="21">
    <source>
        <dbReference type="EMBL" id="TRZ21919.1"/>
    </source>
</evidence>
<evidence type="ECO:0000256" key="17">
    <source>
        <dbReference type="SAM" id="Phobius"/>
    </source>
</evidence>
<evidence type="ECO:0000256" key="9">
    <source>
        <dbReference type="ARBA" id="ARBA00022989"/>
    </source>
</evidence>
<dbReference type="InterPro" id="IPR013568">
    <property type="entry name" value="SEFIR_dom"/>
</dbReference>
<keyword evidence="4" id="KW-1003">Cell membrane</keyword>
<proteinExistence type="inferred from homology"/>
<evidence type="ECO:0000256" key="7">
    <source>
        <dbReference type="ARBA" id="ARBA00022729"/>
    </source>
</evidence>
<accession>A0A8K1LPV2</accession>
<keyword evidence="5 15" id="KW-0245">EGF-like domain</keyword>
<dbReference type="InterPro" id="IPR039465">
    <property type="entry name" value="IL-17_rcpt-like"/>
</dbReference>
<evidence type="ECO:0000256" key="10">
    <source>
        <dbReference type="ARBA" id="ARBA00023136"/>
    </source>
</evidence>
<feature type="signal peptide" evidence="18">
    <location>
        <begin position="1"/>
        <end position="25"/>
    </location>
</feature>
<dbReference type="Pfam" id="PF15037">
    <property type="entry name" value="IL17_R_N"/>
    <property type="match status" value="2"/>
</dbReference>
<keyword evidence="8" id="KW-0677">Repeat</keyword>
<evidence type="ECO:0000256" key="2">
    <source>
        <dbReference type="ARBA" id="ARBA00004479"/>
    </source>
</evidence>
<keyword evidence="13" id="KW-0325">Glycoprotein</keyword>
<feature type="disulfide bond" evidence="15">
    <location>
        <begin position="1499"/>
        <end position="1508"/>
    </location>
</feature>
<evidence type="ECO:0000256" key="5">
    <source>
        <dbReference type="ARBA" id="ARBA00022536"/>
    </source>
</evidence>
<organism evidence="21 22">
    <name type="scientific">Zosterops borbonicus</name>
    <dbReference type="NCBI Taxonomy" id="364589"/>
    <lineage>
        <taxon>Eukaryota</taxon>
        <taxon>Metazoa</taxon>
        <taxon>Chordata</taxon>
        <taxon>Craniata</taxon>
        <taxon>Vertebrata</taxon>
        <taxon>Euteleostomi</taxon>
        <taxon>Archelosauria</taxon>
        <taxon>Archosauria</taxon>
        <taxon>Dinosauria</taxon>
        <taxon>Saurischia</taxon>
        <taxon>Theropoda</taxon>
        <taxon>Coelurosauria</taxon>
        <taxon>Aves</taxon>
        <taxon>Neognathae</taxon>
        <taxon>Neoaves</taxon>
        <taxon>Telluraves</taxon>
        <taxon>Australaves</taxon>
        <taxon>Passeriformes</taxon>
        <taxon>Sylvioidea</taxon>
        <taxon>Zosteropidae</taxon>
        <taxon>Zosterops</taxon>
    </lineage>
</organism>
<dbReference type="CDD" id="cd00055">
    <property type="entry name" value="EGF_Lam"/>
    <property type="match status" value="1"/>
</dbReference>
<dbReference type="InterPro" id="IPR049883">
    <property type="entry name" value="NOTCH1_EGF-like"/>
</dbReference>
<dbReference type="InterPro" id="IPR000152">
    <property type="entry name" value="EGF-type_Asp/Asn_hydroxyl_site"/>
</dbReference>